<evidence type="ECO:0000256" key="2">
    <source>
        <dbReference type="ARBA" id="ARBA00022723"/>
    </source>
</evidence>
<evidence type="ECO:0000256" key="8">
    <source>
        <dbReference type="RuleBase" id="RU363037"/>
    </source>
</evidence>
<keyword evidence="1 7" id="KW-0436">Ligase</keyword>
<protein>
    <recommendedName>
        <fullName evidence="7">Glutamyl-Q tRNA(Asp) synthetase</fullName>
        <shortName evidence="7">Glu-Q-RSs</shortName>
        <ecNumber evidence="7">6.1.1.-</ecNumber>
    </recommendedName>
</protein>
<feature type="domain" description="Glutamyl/glutaminyl-tRNA synthetase class Ib catalytic" evidence="9">
    <location>
        <begin position="8"/>
        <end position="281"/>
    </location>
</feature>
<comment type="function">
    <text evidence="7">Catalyzes the tRNA-independent activation of glutamate in presence of ATP and the subsequent transfer of glutamate onto a tRNA(Asp). Glutamate is transferred on the 2-amino-5-(4,5-dihydroxy-2-cyclopenten-1-yl) moiety of the queuosine in the wobble position of the QUC anticodon.</text>
</comment>
<dbReference type="PANTHER" id="PTHR43311">
    <property type="entry name" value="GLUTAMATE--TRNA LIGASE"/>
    <property type="match status" value="1"/>
</dbReference>
<evidence type="ECO:0000256" key="1">
    <source>
        <dbReference type="ARBA" id="ARBA00022598"/>
    </source>
</evidence>
<keyword evidence="11" id="KW-1185">Reference proteome</keyword>
<dbReference type="HAMAP" id="MF_01428">
    <property type="entry name" value="Glu_Q_tRNA_synth"/>
    <property type="match status" value="1"/>
</dbReference>
<dbReference type="InterPro" id="IPR022380">
    <property type="entry name" value="Glu-Q_tRNA(Asp)_Synthase"/>
</dbReference>
<keyword evidence="5 7" id="KW-0067">ATP-binding</keyword>
<dbReference type="EC" id="6.1.1.-" evidence="7"/>
<dbReference type="NCBIfam" id="NF004314">
    <property type="entry name" value="PRK05710.1-3"/>
    <property type="match status" value="1"/>
</dbReference>
<keyword evidence="4 7" id="KW-0862">Zinc</keyword>
<dbReference type="Gene3D" id="3.40.50.620">
    <property type="entry name" value="HUPs"/>
    <property type="match status" value="1"/>
</dbReference>
<reference evidence="10 11" key="1">
    <citation type="submission" date="2016-12" db="EMBL/GenBank/DDBJ databases">
        <title>Genome sequencing and description of Paenibacillus sp. nov. from high altitude lake in the Indian Trans- Himalayas.</title>
        <authorList>
            <person name="Kiran S."/>
            <person name="Swarnkar M.K."/>
            <person name="Rana A."/>
            <person name="Tewari R."/>
            <person name="Gulati A."/>
        </authorList>
    </citation>
    <scope>NUCLEOTIDE SEQUENCE [LARGE SCALE GENOMIC DNA]</scope>
    <source>
        <strain evidence="10 11">IHBB 9951</strain>
    </source>
</reference>
<comment type="cofactor">
    <cofactor evidence="7">
        <name>Zn(2+)</name>
        <dbReference type="ChEBI" id="CHEBI:29105"/>
    </cofactor>
    <text evidence="7">Binds 1 zinc ion per subunit.</text>
</comment>
<evidence type="ECO:0000256" key="6">
    <source>
        <dbReference type="ARBA" id="ARBA00023146"/>
    </source>
</evidence>
<evidence type="ECO:0000256" key="5">
    <source>
        <dbReference type="ARBA" id="ARBA00022840"/>
    </source>
</evidence>
<feature type="binding site" evidence="7">
    <location>
        <position position="134"/>
    </location>
    <ligand>
        <name>Zn(2+)</name>
        <dbReference type="ChEBI" id="CHEBI:29105"/>
    </ligand>
</feature>
<feature type="binding site" evidence="7">
    <location>
        <begin position="10"/>
        <end position="14"/>
    </location>
    <ligand>
        <name>L-glutamate</name>
        <dbReference type="ChEBI" id="CHEBI:29985"/>
    </ligand>
</feature>
<dbReference type="PANTHER" id="PTHR43311:SF1">
    <property type="entry name" value="GLUTAMYL-Q TRNA(ASP) SYNTHETASE"/>
    <property type="match status" value="1"/>
</dbReference>
<dbReference type="Pfam" id="PF00749">
    <property type="entry name" value="tRNA-synt_1c"/>
    <property type="match status" value="1"/>
</dbReference>
<keyword evidence="6 7" id="KW-0030">Aminoacyl-tRNA synthetase</keyword>
<proteinExistence type="inferred from homology"/>
<evidence type="ECO:0000313" key="11">
    <source>
        <dbReference type="Proteomes" id="UP000189059"/>
    </source>
</evidence>
<dbReference type="InterPro" id="IPR049940">
    <property type="entry name" value="GluQ/Sye"/>
</dbReference>
<dbReference type="InterPro" id="IPR000924">
    <property type="entry name" value="Glu/Gln-tRNA-synth"/>
</dbReference>
<evidence type="ECO:0000256" key="4">
    <source>
        <dbReference type="ARBA" id="ARBA00022833"/>
    </source>
</evidence>
<evidence type="ECO:0000256" key="7">
    <source>
        <dbReference type="HAMAP-Rule" id="MF_01428"/>
    </source>
</evidence>
<keyword evidence="2 7" id="KW-0479">Metal-binding</keyword>
<dbReference type="NCBIfam" id="NF004315">
    <property type="entry name" value="PRK05710.1-4"/>
    <property type="match status" value="1"/>
</dbReference>
<comment type="similarity">
    <text evidence="7">Belongs to the class-I aminoacyl-tRNA synthetase family. GluQ subfamily.</text>
</comment>
<feature type="binding site" evidence="7">
    <location>
        <position position="197"/>
    </location>
    <ligand>
        <name>L-glutamate</name>
        <dbReference type="ChEBI" id="CHEBI:29985"/>
    </ligand>
</feature>
<keyword evidence="8" id="KW-0648">Protein biosynthesis</keyword>
<sequence>MQQETICRGRFAPTPSGKMHIGNALTALLGWLQMRRLNGRYILRIEDIDEHRSRGELVDELIRDLKWLGLDWDEGPGVGGSFGPYVQTERKALYEHALAKLNEARLLYPCYCSRADIAAAASAPHGLASEGRRYPGTCRHLTKEEAQRKELHKKPSLRMKVPKQAVAFTDEIAGHQIYALEKSGDFVVRRADAMISYQLAVVVDDALMGITHVLRGADLLDSTPRQLLLYEALGYKPPHFAHVPLIVDAEGKRLAKRNRGLSLSFLRGQGIQPQRIVGWLAWTAGLISSPEPVSPSELVQSFDTARITPEPIRLTHTALKMLFTPLPTLQ</sequence>
<evidence type="ECO:0000256" key="3">
    <source>
        <dbReference type="ARBA" id="ARBA00022741"/>
    </source>
</evidence>
<dbReference type="PROSITE" id="PS00178">
    <property type="entry name" value="AA_TRNA_LIGASE_I"/>
    <property type="match status" value="1"/>
</dbReference>
<feature type="binding site" evidence="7">
    <location>
        <position position="215"/>
    </location>
    <ligand>
        <name>L-glutamate</name>
        <dbReference type="ChEBI" id="CHEBI:29985"/>
    </ligand>
</feature>
<keyword evidence="3 7" id="KW-0547">Nucleotide-binding</keyword>
<gene>
    <name evidence="7" type="primary">gluQ</name>
    <name evidence="10" type="ORF">BBD40_10305</name>
</gene>
<dbReference type="InterPro" id="IPR001412">
    <property type="entry name" value="aa-tRNA-synth_I_CS"/>
</dbReference>
<dbReference type="RefSeq" id="WP_077567012.1">
    <property type="nucleotide sequence ID" value="NZ_MRVI01000001.1"/>
</dbReference>
<dbReference type="InterPro" id="IPR020058">
    <property type="entry name" value="Glu/Gln-tRNA-synth_Ib_cat-dom"/>
</dbReference>
<organism evidence="10 11">
    <name type="scientific">Paenibacillus ihbetae</name>
    <dbReference type="NCBI Taxonomy" id="1870820"/>
    <lineage>
        <taxon>Bacteria</taxon>
        <taxon>Bacillati</taxon>
        <taxon>Bacillota</taxon>
        <taxon>Bacilli</taxon>
        <taxon>Bacillales</taxon>
        <taxon>Paenibacillaceae</taxon>
        <taxon>Paenibacillus</taxon>
    </lineage>
</organism>
<feature type="short sequence motif" description="'HIGH' region" evidence="7">
    <location>
        <begin position="13"/>
        <end position="23"/>
    </location>
</feature>
<feature type="binding site" evidence="7">
    <location>
        <position position="46"/>
    </location>
    <ligand>
        <name>L-glutamate</name>
        <dbReference type="ChEBI" id="CHEBI:29985"/>
    </ligand>
</feature>
<evidence type="ECO:0000259" key="9">
    <source>
        <dbReference type="Pfam" id="PF00749"/>
    </source>
</evidence>
<accession>A0ABX3JXT3</accession>
<dbReference type="Proteomes" id="UP000189059">
    <property type="component" value="Unassembled WGS sequence"/>
</dbReference>
<dbReference type="EMBL" id="MRVI01000001">
    <property type="protein sequence ID" value="OOC62213.1"/>
    <property type="molecule type" value="Genomic_DNA"/>
</dbReference>
<feature type="binding site" evidence="7">
    <location>
        <position position="256"/>
    </location>
    <ligand>
        <name>ATP</name>
        <dbReference type="ChEBI" id="CHEBI:30616"/>
    </ligand>
</feature>
<dbReference type="NCBIfam" id="TIGR03838">
    <property type="entry name" value="queuosine_YadB"/>
    <property type="match status" value="1"/>
</dbReference>
<feature type="binding site" evidence="7">
    <location>
        <position position="110"/>
    </location>
    <ligand>
        <name>Zn(2+)</name>
        <dbReference type="ChEBI" id="CHEBI:29105"/>
    </ligand>
</feature>
<feature type="short sequence motif" description="'KMSKS' region" evidence="7">
    <location>
        <begin position="253"/>
        <end position="257"/>
    </location>
</feature>
<dbReference type="PRINTS" id="PR00987">
    <property type="entry name" value="TRNASYNTHGLU"/>
</dbReference>
<dbReference type="InterPro" id="IPR014729">
    <property type="entry name" value="Rossmann-like_a/b/a_fold"/>
</dbReference>
<feature type="binding site" evidence="7">
    <location>
        <position position="112"/>
    </location>
    <ligand>
        <name>Zn(2+)</name>
        <dbReference type="ChEBI" id="CHEBI:29105"/>
    </ligand>
</feature>
<dbReference type="SUPFAM" id="SSF52374">
    <property type="entry name" value="Nucleotidylyl transferase"/>
    <property type="match status" value="1"/>
</dbReference>
<feature type="binding site" evidence="7">
    <location>
        <position position="138"/>
    </location>
    <ligand>
        <name>Zn(2+)</name>
        <dbReference type="ChEBI" id="CHEBI:29105"/>
    </ligand>
</feature>
<evidence type="ECO:0000313" key="10">
    <source>
        <dbReference type="EMBL" id="OOC62213.1"/>
    </source>
</evidence>
<comment type="caution">
    <text evidence="10">The sequence shown here is derived from an EMBL/GenBank/DDBJ whole genome shotgun (WGS) entry which is preliminary data.</text>
</comment>
<name>A0ABX3JXT3_9BACL</name>